<dbReference type="InterPro" id="IPR053844">
    <property type="entry name" value="AH_C"/>
</dbReference>
<dbReference type="RefSeq" id="WP_183559127.1">
    <property type="nucleotide sequence ID" value="NZ_CBCSLB010000004.1"/>
</dbReference>
<keyword evidence="4" id="KW-1185">Reference proteome</keyword>
<dbReference type="EC" id="3.5.1.54" evidence="3"/>
<comment type="caution">
    <text evidence="3">The sequence shown here is derived from an EMBL/GenBank/DDBJ whole genome shotgun (WGS) entry which is preliminary data.</text>
</comment>
<dbReference type="InterPro" id="IPR000120">
    <property type="entry name" value="Amidase"/>
</dbReference>
<organism evidence="3 4">
    <name type="scientific">Paenibacillus endophyticus</name>
    <dbReference type="NCBI Taxonomy" id="1294268"/>
    <lineage>
        <taxon>Bacteria</taxon>
        <taxon>Bacillati</taxon>
        <taxon>Bacillota</taxon>
        <taxon>Bacilli</taxon>
        <taxon>Bacillales</taxon>
        <taxon>Paenibacillaceae</taxon>
        <taxon>Paenibacillus</taxon>
    </lineage>
</organism>
<evidence type="ECO:0000259" key="2">
    <source>
        <dbReference type="Pfam" id="PF21986"/>
    </source>
</evidence>
<accession>A0A7W5C3Z0</accession>
<dbReference type="InterPro" id="IPR036928">
    <property type="entry name" value="AS_sf"/>
</dbReference>
<dbReference type="Gene3D" id="3.90.1300.10">
    <property type="entry name" value="Amidase signature (AS) domain"/>
    <property type="match status" value="1"/>
</dbReference>
<dbReference type="GO" id="GO:0004039">
    <property type="term" value="F:allophanate hydrolase activity"/>
    <property type="evidence" value="ECO:0007669"/>
    <property type="project" value="UniProtKB-EC"/>
</dbReference>
<keyword evidence="3" id="KW-0378">Hydrolase</keyword>
<evidence type="ECO:0000313" key="4">
    <source>
        <dbReference type="Proteomes" id="UP000518605"/>
    </source>
</evidence>
<dbReference type="PANTHER" id="PTHR11895">
    <property type="entry name" value="TRANSAMIDASE"/>
    <property type="match status" value="1"/>
</dbReference>
<name>A0A7W5C3Z0_9BACL</name>
<dbReference type="InterPro" id="IPR023631">
    <property type="entry name" value="Amidase_dom"/>
</dbReference>
<dbReference type="Gene3D" id="1.20.58.1700">
    <property type="match status" value="1"/>
</dbReference>
<dbReference type="AlphaFoldDB" id="A0A7W5C3Z0"/>
<feature type="domain" description="Allophanate hydrolase C-terminal" evidence="2">
    <location>
        <begin position="480"/>
        <end position="598"/>
    </location>
</feature>
<evidence type="ECO:0000313" key="3">
    <source>
        <dbReference type="EMBL" id="MBB3150798.1"/>
    </source>
</evidence>
<proteinExistence type="predicted"/>
<protein>
    <submittedName>
        <fullName evidence="3">Allophanate hydrolase</fullName>
        <ecNumber evidence="3">3.5.1.54</ecNumber>
    </submittedName>
</protein>
<dbReference type="NCBIfam" id="NF006043">
    <property type="entry name" value="PRK08186.1"/>
    <property type="match status" value="1"/>
</dbReference>
<evidence type="ECO:0000259" key="1">
    <source>
        <dbReference type="Pfam" id="PF01425"/>
    </source>
</evidence>
<dbReference type="SUPFAM" id="SSF75304">
    <property type="entry name" value="Amidase signature (AS) enzymes"/>
    <property type="match status" value="1"/>
</dbReference>
<dbReference type="Proteomes" id="UP000518605">
    <property type="component" value="Unassembled WGS sequence"/>
</dbReference>
<dbReference type="Pfam" id="PF01425">
    <property type="entry name" value="Amidase"/>
    <property type="match status" value="1"/>
</dbReference>
<dbReference type="Gene3D" id="3.10.490.10">
    <property type="entry name" value="Gamma-glutamyl cyclotransferase-like"/>
    <property type="match status" value="1"/>
</dbReference>
<dbReference type="Pfam" id="PF21986">
    <property type="entry name" value="AH_C"/>
    <property type="match status" value="1"/>
</dbReference>
<dbReference type="PANTHER" id="PTHR11895:SF169">
    <property type="entry name" value="GLUTAMYL-TRNA(GLN) AMIDOTRANSFERASE"/>
    <property type="match status" value="1"/>
</dbReference>
<dbReference type="EMBL" id="JACHXW010000002">
    <property type="protein sequence ID" value="MBB3150798.1"/>
    <property type="molecule type" value="Genomic_DNA"/>
</dbReference>
<feature type="domain" description="Amidase" evidence="1">
    <location>
        <begin position="31"/>
        <end position="437"/>
    </location>
</feature>
<reference evidence="3 4" key="1">
    <citation type="submission" date="2020-08" db="EMBL/GenBank/DDBJ databases">
        <title>Genomic Encyclopedia of Type Strains, Phase III (KMG-III): the genomes of soil and plant-associated and newly described type strains.</title>
        <authorList>
            <person name="Whitman W."/>
        </authorList>
    </citation>
    <scope>NUCLEOTIDE SEQUENCE [LARGE SCALE GENOMIC DNA]</scope>
    <source>
        <strain evidence="3 4">CECT 8234</strain>
    </source>
</reference>
<sequence>MSEMNFPEKLTVEWLRLGYSSGTMSPADVMAEVVRRAEADAGMNIWITPPSLELAQPYLDRLMLLDKNNSPLWGIPFAIKDNIDMAGVPTTAGCPEFAYTPKEHATVVERLVAAGAIPIGKTNLDQFATGLVGTRSPYGETHNALRPELISGGSSSGSAVAVARGHAVFSLGTDTAGSGRVPAALNGLVGYKPSLGAWPVKGVVPACASLDCVTVFAHHLEESLLVDTVARGIDEHDPWSREITRLKAERPVKLCLPKEAAAFYGPFAAEYEAAWLATVKRLEQLGIPIAYVDGELFTAAAELLYGGPFVAERWADLSGFIEANPGVAFPVTEQVLRSGAAEEYDAASVFTALHKLQSYKLEARKLLQDAVLVMPTCGGTWTREQLSLNKVGANSDMGRYTNHCNLLDLCAVALPSGDAGEKLPFGITLFALAENEHVIEGAAHSIQSGSAELALSAANENKPVQKAETAEAARSESMIVVAVCGLHMRGYPLEKQMEGLHARFVREASSAPRYKLVKLPTTPAKPGMIKQQEGGASIELELWEMSAAAFGEFVSFIPSPLGIGKVELLDGTEVSGFVCEAYAAVDAEDITAYGGWRHVPLG</sequence>
<dbReference type="NCBIfam" id="TIGR02713">
    <property type="entry name" value="allophanate_hyd"/>
    <property type="match status" value="1"/>
</dbReference>
<dbReference type="InterPro" id="IPR014085">
    <property type="entry name" value="Allophanate_hydrolase"/>
</dbReference>
<gene>
    <name evidence="3" type="ORF">FHS16_000832</name>
</gene>